<organism evidence="3 4">
    <name type="scientific">Nocardiopsis gilva YIM 90087</name>
    <dbReference type="NCBI Taxonomy" id="1235441"/>
    <lineage>
        <taxon>Bacteria</taxon>
        <taxon>Bacillati</taxon>
        <taxon>Actinomycetota</taxon>
        <taxon>Actinomycetes</taxon>
        <taxon>Streptosporangiales</taxon>
        <taxon>Nocardiopsidaceae</taxon>
        <taxon>Nocardiopsis</taxon>
    </lineage>
</organism>
<dbReference type="AlphaFoldDB" id="A0A223S2L0"/>
<dbReference type="EMBL" id="CP022753">
    <property type="protein sequence ID" value="ASU82358.1"/>
    <property type="molecule type" value="Genomic_DNA"/>
</dbReference>
<dbReference type="Proteomes" id="UP000215005">
    <property type="component" value="Chromosome"/>
</dbReference>
<feature type="compositionally biased region" description="Low complexity" evidence="1">
    <location>
        <begin position="29"/>
        <end position="43"/>
    </location>
</feature>
<keyword evidence="4" id="KW-1185">Reference proteome</keyword>
<accession>A0A223S2L0</accession>
<feature type="signal peptide" evidence="2">
    <location>
        <begin position="1"/>
        <end position="25"/>
    </location>
</feature>
<protein>
    <submittedName>
        <fullName evidence="3">Uncharacterized protein</fullName>
    </submittedName>
</protein>
<sequence>MQAMTKPRIAVTALLAMATVALVTACGGSGASDATTASGTSSANDPTPTSEPTDDAGRAAISMAGTDPRIVLHNRDEGPDMAVGGRLVYRPDGRCLLVEVGDEEIPTAIPIWPTGVEPVRKGGKRGVEVPSFGSIVEGDTIEAGGEFWDADDPRVAGLDLPEECRASGGFIVFNEDSFGPFTPDG</sequence>
<proteinExistence type="predicted"/>
<feature type="chain" id="PRO_5039244430" evidence="2">
    <location>
        <begin position="26"/>
        <end position="185"/>
    </location>
</feature>
<dbReference type="PROSITE" id="PS51257">
    <property type="entry name" value="PROKAR_LIPOPROTEIN"/>
    <property type="match status" value="1"/>
</dbReference>
<keyword evidence="2" id="KW-0732">Signal</keyword>
<gene>
    <name evidence="3" type="ORF">CDO52_05745</name>
</gene>
<name>A0A223S2L0_9ACTN</name>
<evidence type="ECO:0000256" key="1">
    <source>
        <dbReference type="SAM" id="MobiDB-lite"/>
    </source>
</evidence>
<evidence type="ECO:0000313" key="4">
    <source>
        <dbReference type="Proteomes" id="UP000215005"/>
    </source>
</evidence>
<evidence type="ECO:0000313" key="3">
    <source>
        <dbReference type="EMBL" id="ASU82358.1"/>
    </source>
</evidence>
<feature type="region of interest" description="Disordered" evidence="1">
    <location>
        <begin position="29"/>
        <end position="57"/>
    </location>
</feature>
<dbReference type="KEGG" id="ngv:CDO52_05745"/>
<evidence type="ECO:0000256" key="2">
    <source>
        <dbReference type="SAM" id="SignalP"/>
    </source>
</evidence>
<reference evidence="3 4" key="1">
    <citation type="submission" date="2017-08" db="EMBL/GenBank/DDBJ databases">
        <title>The complete genome sequence of Nocardiopsis gilva YIM 90087.</title>
        <authorList>
            <person name="Yin M."/>
            <person name="Tang S."/>
        </authorList>
    </citation>
    <scope>NUCLEOTIDE SEQUENCE [LARGE SCALE GENOMIC DNA]</scope>
    <source>
        <strain evidence="3 4">YIM 90087</strain>
    </source>
</reference>